<dbReference type="Pfam" id="PF17100">
    <property type="entry name" value="NACHT_N"/>
    <property type="match status" value="1"/>
</dbReference>
<evidence type="ECO:0000313" key="7">
    <source>
        <dbReference type="EMBL" id="CEJ82944.1"/>
    </source>
</evidence>
<reference evidence="7 8" key="1">
    <citation type="journal article" date="2015" name="Genome Announc.">
        <title>Draft Genome Sequence and Gene Annotation of the Entomopathogenic Fungus Verticillium hemipterigenum.</title>
        <authorList>
            <person name="Horn F."/>
            <person name="Habel A."/>
            <person name="Scharf D.H."/>
            <person name="Dworschak J."/>
            <person name="Brakhage A.A."/>
            <person name="Guthke R."/>
            <person name="Hertweck C."/>
            <person name="Linde J."/>
        </authorList>
    </citation>
    <scope>NUCLEOTIDE SEQUENCE [LARGE SCALE GENOMIC DNA]</scope>
</reference>
<dbReference type="PROSITE" id="PS51194">
    <property type="entry name" value="HELICASE_CTER"/>
    <property type="match status" value="1"/>
</dbReference>
<dbReference type="Pfam" id="PF00176">
    <property type="entry name" value="SNF2-rel_dom"/>
    <property type="match status" value="1"/>
</dbReference>
<dbReference type="InterPro" id="IPR001650">
    <property type="entry name" value="Helicase_C-like"/>
</dbReference>
<dbReference type="InterPro" id="IPR049730">
    <property type="entry name" value="SNF2/RAD54-like_C"/>
</dbReference>
<evidence type="ECO:0000259" key="6">
    <source>
        <dbReference type="PROSITE" id="PS51194"/>
    </source>
</evidence>
<keyword evidence="1" id="KW-0547">Nucleotide-binding</keyword>
<dbReference type="Pfam" id="PF00271">
    <property type="entry name" value="Helicase_C"/>
    <property type="match status" value="1"/>
</dbReference>
<dbReference type="Gene3D" id="3.40.50.10810">
    <property type="entry name" value="Tandem AAA-ATPase domain"/>
    <property type="match status" value="1"/>
</dbReference>
<proteinExistence type="predicted"/>
<dbReference type="SMART" id="SM00490">
    <property type="entry name" value="HELICc"/>
    <property type="match status" value="1"/>
</dbReference>
<dbReference type="InterPro" id="IPR014001">
    <property type="entry name" value="Helicase_ATP-bd"/>
</dbReference>
<dbReference type="GO" id="GO:0005634">
    <property type="term" value="C:nucleus"/>
    <property type="evidence" value="ECO:0007669"/>
    <property type="project" value="TreeGrafter"/>
</dbReference>
<dbReference type="PANTHER" id="PTHR45626">
    <property type="entry name" value="TRANSCRIPTION TERMINATION FACTOR 2-RELATED"/>
    <property type="match status" value="1"/>
</dbReference>
<gene>
    <name evidence="7" type="ORF">VHEMI02983</name>
</gene>
<dbReference type="SUPFAM" id="SSF52540">
    <property type="entry name" value="P-loop containing nucleoside triphosphate hydrolases"/>
    <property type="match status" value="2"/>
</dbReference>
<dbReference type="CDD" id="cd18793">
    <property type="entry name" value="SF2_C_SNF"/>
    <property type="match status" value="1"/>
</dbReference>
<dbReference type="PROSITE" id="PS51192">
    <property type="entry name" value="HELICASE_ATP_BIND_1"/>
    <property type="match status" value="1"/>
</dbReference>
<evidence type="ECO:0000256" key="4">
    <source>
        <dbReference type="SAM" id="MobiDB-lite"/>
    </source>
</evidence>
<evidence type="ECO:0000256" key="3">
    <source>
        <dbReference type="ARBA" id="ARBA00022840"/>
    </source>
</evidence>
<dbReference type="InterPro" id="IPR050628">
    <property type="entry name" value="SNF2_RAD54_helicase_TF"/>
</dbReference>
<dbReference type="GO" id="GO:0006281">
    <property type="term" value="P:DNA repair"/>
    <property type="evidence" value="ECO:0007669"/>
    <property type="project" value="TreeGrafter"/>
</dbReference>
<dbReference type="AlphaFoldDB" id="A0A0A1TC31"/>
<keyword evidence="8" id="KW-1185">Reference proteome</keyword>
<dbReference type="GO" id="GO:0005524">
    <property type="term" value="F:ATP binding"/>
    <property type="evidence" value="ECO:0007669"/>
    <property type="project" value="UniProtKB-KW"/>
</dbReference>
<dbReference type="GO" id="GO:0016787">
    <property type="term" value="F:hydrolase activity"/>
    <property type="evidence" value="ECO:0007669"/>
    <property type="project" value="UniProtKB-KW"/>
</dbReference>
<dbReference type="InterPro" id="IPR038718">
    <property type="entry name" value="SNF2-like_sf"/>
</dbReference>
<dbReference type="Gene3D" id="3.40.50.300">
    <property type="entry name" value="P-loop containing nucleotide triphosphate hydrolases"/>
    <property type="match status" value="1"/>
</dbReference>
<protein>
    <submittedName>
        <fullName evidence="7">Uncharacterized protein</fullName>
    </submittedName>
</protein>
<dbReference type="InterPro" id="IPR031359">
    <property type="entry name" value="NACHT_N"/>
</dbReference>
<keyword evidence="2" id="KW-0378">Hydrolase</keyword>
<dbReference type="CDD" id="cd18008">
    <property type="entry name" value="DEXDc_SHPRH-like"/>
    <property type="match status" value="1"/>
</dbReference>
<evidence type="ECO:0000256" key="1">
    <source>
        <dbReference type="ARBA" id="ARBA00022741"/>
    </source>
</evidence>
<dbReference type="OrthoDB" id="448448at2759"/>
<organism evidence="7 8">
    <name type="scientific">[Torrubiella] hemipterigena</name>
    <dbReference type="NCBI Taxonomy" id="1531966"/>
    <lineage>
        <taxon>Eukaryota</taxon>
        <taxon>Fungi</taxon>
        <taxon>Dikarya</taxon>
        <taxon>Ascomycota</taxon>
        <taxon>Pezizomycotina</taxon>
        <taxon>Sordariomycetes</taxon>
        <taxon>Hypocreomycetidae</taxon>
        <taxon>Hypocreales</taxon>
        <taxon>Clavicipitaceae</taxon>
        <taxon>Clavicipitaceae incertae sedis</taxon>
        <taxon>'Torrubiella' clade</taxon>
    </lineage>
</organism>
<dbReference type="STRING" id="1531966.A0A0A1TC31"/>
<accession>A0A0A1TC31</accession>
<dbReference type="Proteomes" id="UP000039046">
    <property type="component" value="Unassembled WGS sequence"/>
</dbReference>
<evidence type="ECO:0000313" key="8">
    <source>
        <dbReference type="Proteomes" id="UP000039046"/>
    </source>
</evidence>
<keyword evidence="3" id="KW-0067">ATP-binding</keyword>
<name>A0A0A1TC31_9HYPO</name>
<sequence>MNLAIDQPNTIANLDTEIVCFGMIPNIPATYDMRGGGDLPETLLVHIDSASCFSSEEVKSFSGRIHPDHVQLIECLLEETAIKLYATCLPEKVAVTKKRNRTTVMSLCTLDIRIYGPIDLFDDLNVWFKESEEYFLQDPSTCDMNVRYCNPQRLSCDDLYGCVSLAEIVERSSIIMPKEIPEMPDFLDILSSHIDLDEAAQPSSIQAALKSHQKQALTFMINREKGWGFNIDKHDVWDIVDSGSRRMFFNTISQEYQPDAPPPFYGGIIADPMGLGKTLTMIALVASDLDSNPLPSESEYPTVDMPDTSATLIIVPPPLIPSWEEQLLEHVVPGELSFHRHHGKTRLNDISEIRQFNIVLTTYHTVSAEWKAANGGLEKSPLFSVRWRRIILDEAHFIRNGSSRMARAVCALDSIARWAVTGTPIQNRLGDLASLLKFIQAHPFNDPKRFETDVSRLWKSGSDGEAVNRLKRLSAHILLRRAKATINLPPRRDLVQAVEFTAEERATYKQLKDHTILNIDEALGNDSISSKRHSYVNILQQIESMRLFSNLGFHYLSRHEKPSYQFSENEWSKVAQRTFNSQREMSSLSCKKCLSTVGLSDILLGESTAGGDGAIFTSCLKFFCKECLEKSISKGSSLTCGHTPSCQAAPVSTSSAALEEIDSFVPPTIQNLSNNLSSKVTALIDDIKSLPKDVKCIVFSTWRLTLDLITSGLNAASIQSIRFDGKVAQKDRHTVLKKFRSDPSIQVMLLTLSCGAVGLNLTVASRAYLVEPHWNPTLEEQALARIHRLGQTKEVTTVRFYVKNSFEEEVMQMQESKRQLAGVFLSPHDGGDADSSVSALKRLQETTRPLPIRTLDSTVPVAEAATGTSPDAEAPLNTEAPPDSEALPEPTLSTLQVQLWTEVYDAIKEADPKLIDSYERILSSKLKELELGISTETTGDNSISHNGEERWVQMQAIAKYSLKQTEKASAVADKATQALKVITTVKGVVSSALQSVPQAAVVWTGVLSSSIVEYQGNRSGLKYVLLRMDWYWNLAMLLLKENIVEESSQKVRESMKNAVVKLYEKLLEYQIKSVCVYSRNWLVKFGLNTIKVDDWDGKLKSIKDEEAQVNQFAK</sequence>
<feature type="domain" description="Helicase ATP-binding" evidence="5">
    <location>
        <begin position="258"/>
        <end position="442"/>
    </location>
</feature>
<dbReference type="InterPro" id="IPR027417">
    <property type="entry name" value="P-loop_NTPase"/>
</dbReference>
<feature type="region of interest" description="Disordered" evidence="4">
    <location>
        <begin position="865"/>
        <end position="888"/>
    </location>
</feature>
<feature type="domain" description="Helicase C-terminal" evidence="6">
    <location>
        <begin position="679"/>
        <end position="831"/>
    </location>
</feature>
<dbReference type="InterPro" id="IPR000330">
    <property type="entry name" value="SNF2_N"/>
</dbReference>
<dbReference type="SMART" id="SM00487">
    <property type="entry name" value="DEXDc"/>
    <property type="match status" value="1"/>
</dbReference>
<dbReference type="EMBL" id="CDHN01000001">
    <property type="protein sequence ID" value="CEJ82944.1"/>
    <property type="molecule type" value="Genomic_DNA"/>
</dbReference>
<evidence type="ECO:0000259" key="5">
    <source>
        <dbReference type="PROSITE" id="PS51192"/>
    </source>
</evidence>
<evidence type="ECO:0000256" key="2">
    <source>
        <dbReference type="ARBA" id="ARBA00022801"/>
    </source>
</evidence>
<dbReference type="GO" id="GO:0008094">
    <property type="term" value="F:ATP-dependent activity, acting on DNA"/>
    <property type="evidence" value="ECO:0007669"/>
    <property type="project" value="TreeGrafter"/>
</dbReference>
<dbReference type="PANTHER" id="PTHR45626:SF22">
    <property type="entry name" value="DNA REPAIR PROTEIN RAD5"/>
    <property type="match status" value="1"/>
</dbReference>